<dbReference type="EMBL" id="HE600954">
    <property type="protein sequence ID" value="CAP29166.1"/>
    <property type="molecule type" value="Genomic_DNA"/>
</dbReference>
<dbReference type="RefSeq" id="XP_002636945.1">
    <property type="nucleotide sequence ID" value="XM_002636899.1"/>
</dbReference>
<reference evidence="1 2" key="1">
    <citation type="journal article" date="2003" name="PLoS Biol.">
        <title>The genome sequence of Caenorhabditis briggsae: a platform for comparative genomics.</title>
        <authorList>
            <person name="Stein L.D."/>
            <person name="Bao Z."/>
            <person name="Blasiar D."/>
            <person name="Blumenthal T."/>
            <person name="Brent M.R."/>
            <person name="Chen N."/>
            <person name="Chinwalla A."/>
            <person name="Clarke L."/>
            <person name="Clee C."/>
            <person name="Coghlan A."/>
            <person name="Coulson A."/>
            <person name="D'Eustachio P."/>
            <person name="Fitch D.H."/>
            <person name="Fulton L.A."/>
            <person name="Fulton R.E."/>
            <person name="Griffiths-Jones S."/>
            <person name="Harris T.W."/>
            <person name="Hillier L.W."/>
            <person name="Kamath R."/>
            <person name="Kuwabara P.E."/>
            <person name="Mardis E.R."/>
            <person name="Marra M.A."/>
            <person name="Miner T.L."/>
            <person name="Minx P."/>
            <person name="Mullikin J.C."/>
            <person name="Plumb R.W."/>
            <person name="Rogers J."/>
            <person name="Schein J.E."/>
            <person name="Sohrmann M."/>
            <person name="Spieth J."/>
            <person name="Stajich J.E."/>
            <person name="Wei C."/>
            <person name="Willey D."/>
            <person name="Wilson R.K."/>
            <person name="Durbin R."/>
            <person name="Waterston R.H."/>
        </authorList>
    </citation>
    <scope>NUCLEOTIDE SEQUENCE [LARGE SCALE GENOMIC DNA]</scope>
    <source>
        <strain evidence="1 2">AF16</strain>
    </source>
</reference>
<dbReference type="eggNOG" id="KOG3544">
    <property type="taxonomic scope" value="Eukaryota"/>
</dbReference>
<dbReference type="STRING" id="6238.A8X954"/>
<protein>
    <submittedName>
        <fullName evidence="1">Protein CBG09546</fullName>
    </submittedName>
</protein>
<feature type="non-terminal residue" evidence="1">
    <location>
        <position position="80"/>
    </location>
</feature>
<name>A8X954_CAEBR</name>
<keyword evidence="2" id="KW-1185">Reference proteome</keyword>
<accession>A8X954</accession>
<dbReference type="WormBase" id="CBG09546">
    <property type="protein sequence ID" value="CBP42980"/>
    <property type="gene ID" value="WBGene00031110"/>
</dbReference>
<sequence length="80" mass="8296">WDEYQRVSQSANTYPINFSFQFEGVAGVAGRIKRESYHRAVGGARRASKVRRQSYGGDAAVGGFGGSAGGSCCSCGVGAA</sequence>
<dbReference type="GeneID" id="8578939"/>
<reference evidence="1 2" key="2">
    <citation type="journal article" date="2011" name="PLoS Genet.">
        <title>Caenorhabditis briggsae recombinant inbred line genotypes reveal inter-strain incompatibility and the evolution of recombination.</title>
        <authorList>
            <person name="Ross J.A."/>
            <person name="Koboldt D.C."/>
            <person name="Staisch J.E."/>
            <person name="Chamberlin H.M."/>
            <person name="Gupta B.P."/>
            <person name="Miller R.D."/>
            <person name="Baird S.E."/>
            <person name="Haag E.S."/>
        </authorList>
    </citation>
    <scope>NUCLEOTIDE SEQUENCE [LARGE SCALE GENOMIC DNA]</scope>
    <source>
        <strain evidence="1 2">AF16</strain>
    </source>
</reference>
<proteinExistence type="predicted"/>
<evidence type="ECO:0000313" key="3">
    <source>
        <dbReference type="WormBase" id="CBG09546"/>
    </source>
</evidence>
<dbReference type="InParanoid" id="A8X954"/>
<dbReference type="Proteomes" id="UP000008549">
    <property type="component" value="Unassembled WGS sequence"/>
</dbReference>
<feature type="non-terminal residue" evidence="1">
    <location>
        <position position="1"/>
    </location>
</feature>
<gene>
    <name evidence="1 3" type="ORF">CBG09546</name>
    <name evidence="1" type="ORF">CBG_09546</name>
</gene>
<evidence type="ECO:0000313" key="1">
    <source>
        <dbReference type="EMBL" id="CAP29166.1"/>
    </source>
</evidence>
<dbReference type="CTD" id="8578939"/>
<evidence type="ECO:0000313" key="2">
    <source>
        <dbReference type="Proteomes" id="UP000008549"/>
    </source>
</evidence>
<dbReference type="AlphaFoldDB" id="A8X954"/>
<dbReference type="HOGENOM" id="CLU_2596865_0_0_1"/>
<organism evidence="1 2">
    <name type="scientific">Caenorhabditis briggsae</name>
    <dbReference type="NCBI Taxonomy" id="6238"/>
    <lineage>
        <taxon>Eukaryota</taxon>
        <taxon>Metazoa</taxon>
        <taxon>Ecdysozoa</taxon>
        <taxon>Nematoda</taxon>
        <taxon>Chromadorea</taxon>
        <taxon>Rhabditida</taxon>
        <taxon>Rhabditina</taxon>
        <taxon>Rhabditomorpha</taxon>
        <taxon>Rhabditoidea</taxon>
        <taxon>Rhabditidae</taxon>
        <taxon>Peloderinae</taxon>
        <taxon>Caenorhabditis</taxon>
    </lineage>
</organism>